<dbReference type="OrthoDB" id="6615390at2759"/>
<evidence type="ECO:0000313" key="2">
    <source>
        <dbReference type="RefSeq" id="XP_015524538.1"/>
    </source>
</evidence>
<dbReference type="Proteomes" id="UP000829291">
    <property type="component" value="Chromosome 7"/>
</dbReference>
<dbReference type="PANTHER" id="PTHR47331:SF1">
    <property type="entry name" value="GAG-LIKE PROTEIN"/>
    <property type="match status" value="1"/>
</dbReference>
<dbReference type="AlphaFoldDB" id="A0A6J0CCV0"/>
<dbReference type="GO" id="GO:0003676">
    <property type="term" value="F:nucleic acid binding"/>
    <property type="evidence" value="ECO:0007669"/>
    <property type="project" value="InterPro"/>
</dbReference>
<name>A0A6J0CCV0_NEOLC</name>
<dbReference type="InterPro" id="IPR036397">
    <property type="entry name" value="RNaseH_sf"/>
</dbReference>
<proteinExistence type="predicted"/>
<dbReference type="SUPFAM" id="SSF53098">
    <property type="entry name" value="Ribonuclease H-like"/>
    <property type="match status" value="1"/>
</dbReference>
<organism evidence="2">
    <name type="scientific">Neodiprion lecontei</name>
    <name type="common">Redheaded pine sawfly</name>
    <dbReference type="NCBI Taxonomy" id="441921"/>
    <lineage>
        <taxon>Eukaryota</taxon>
        <taxon>Metazoa</taxon>
        <taxon>Ecdysozoa</taxon>
        <taxon>Arthropoda</taxon>
        <taxon>Hexapoda</taxon>
        <taxon>Insecta</taxon>
        <taxon>Pterygota</taxon>
        <taxon>Neoptera</taxon>
        <taxon>Endopterygota</taxon>
        <taxon>Hymenoptera</taxon>
        <taxon>Tenthredinoidea</taxon>
        <taxon>Diprionidae</taxon>
        <taxon>Diprioninae</taxon>
        <taxon>Neodiprion</taxon>
    </lineage>
</organism>
<dbReference type="GeneID" id="107227804"/>
<gene>
    <name evidence="2" type="primary">LOC107227804</name>
</gene>
<protein>
    <submittedName>
        <fullName evidence="2">Uncharacterized protein LOC107227804</fullName>
    </submittedName>
</protein>
<dbReference type="KEGG" id="nlo:107227804"/>
<dbReference type="Gene3D" id="3.30.420.10">
    <property type="entry name" value="Ribonuclease H-like superfamily/Ribonuclease H"/>
    <property type="match status" value="1"/>
</dbReference>
<evidence type="ECO:0000313" key="1">
    <source>
        <dbReference type="Proteomes" id="UP000829291"/>
    </source>
</evidence>
<sequence length="258" mass="29490">MADENKILQVIQRNQSSKDIDRIMNKETLKNYKLASLNPFVDEHVFLRVGGRLKRAEIPYEQKHPILLPTHHPVTDMIIKETNERAYHASIQSTLCTVRQRGLLLLDGKNQVRNIIRKCVQCLRHRPVPLESQMADLPQARVNGTAAFLRVDVNYFGPVLVKEKKFRNQKFVKSYGCVFVCIATKAVHLEIVSNLSTDAFLAASRRFIGRRGVPTHVFSDNGTNFVGAHKQLRELYALLETEELQQTVATYATQRNII</sequence>
<dbReference type="InterPro" id="IPR012337">
    <property type="entry name" value="RNaseH-like_sf"/>
</dbReference>
<dbReference type="InParanoid" id="A0A6J0CCV0"/>
<keyword evidence="1" id="KW-1185">Reference proteome</keyword>
<accession>A0A6J0CCV0</accession>
<reference evidence="2" key="1">
    <citation type="submission" date="2025-08" db="UniProtKB">
        <authorList>
            <consortium name="RefSeq"/>
        </authorList>
    </citation>
    <scope>IDENTIFICATION</scope>
    <source>
        <tissue evidence="2">Thorax and Abdomen</tissue>
    </source>
</reference>
<dbReference type="PANTHER" id="PTHR47331">
    <property type="entry name" value="PHD-TYPE DOMAIN-CONTAINING PROTEIN"/>
    <property type="match status" value="1"/>
</dbReference>
<dbReference type="RefSeq" id="XP_015524538.1">
    <property type="nucleotide sequence ID" value="XM_015669052.1"/>
</dbReference>